<dbReference type="AlphaFoldDB" id="A0A2T4BV50"/>
<protein>
    <submittedName>
        <fullName evidence="1">Uncharacterized protein</fullName>
    </submittedName>
</protein>
<sequence length="163" mass="18442">MSGDMTGHFNRLSYKVAGGSWCLSMLFQVQFSCNSRCNSYICTYAVSSPQDLEHCKVAFFEKENRRAALAFQNKTHFPTRAKPHDNHLISITFHVDLLNRFSVPTNGQMPSFAGFSECLRATWPATDLHGYRLHDQGVRVTLSTSTRYQVKPLSLEPRLHAVG</sequence>
<organism evidence="1 2">
    <name type="scientific">Trichoderma longibrachiatum ATCC 18648</name>
    <dbReference type="NCBI Taxonomy" id="983965"/>
    <lineage>
        <taxon>Eukaryota</taxon>
        <taxon>Fungi</taxon>
        <taxon>Dikarya</taxon>
        <taxon>Ascomycota</taxon>
        <taxon>Pezizomycotina</taxon>
        <taxon>Sordariomycetes</taxon>
        <taxon>Hypocreomycetidae</taxon>
        <taxon>Hypocreales</taxon>
        <taxon>Hypocreaceae</taxon>
        <taxon>Trichoderma</taxon>
    </lineage>
</organism>
<evidence type="ECO:0000313" key="1">
    <source>
        <dbReference type="EMBL" id="PTB73178.1"/>
    </source>
</evidence>
<reference evidence="1 2" key="1">
    <citation type="submission" date="2016-07" db="EMBL/GenBank/DDBJ databases">
        <title>Multiple horizontal gene transfer events from other fungi enriched the ability of initially mycotrophic Trichoderma (Ascomycota) to feed on dead plant biomass.</title>
        <authorList>
            <consortium name="DOE Joint Genome Institute"/>
            <person name="Aerts A."/>
            <person name="Atanasova L."/>
            <person name="Chenthamara K."/>
            <person name="Zhang J."/>
            <person name="Grujic M."/>
            <person name="Henrissat B."/>
            <person name="Kuo A."/>
            <person name="Salamov A."/>
            <person name="Lipzen A."/>
            <person name="Labutti K."/>
            <person name="Barry K."/>
            <person name="Miao Y."/>
            <person name="Rahimi M.J."/>
            <person name="Shen Q."/>
            <person name="Grigoriev I.V."/>
            <person name="Kubicek C.P."/>
            <person name="Druzhinina I.S."/>
        </authorList>
    </citation>
    <scope>NUCLEOTIDE SEQUENCE [LARGE SCALE GENOMIC DNA]</scope>
    <source>
        <strain evidence="1 2">ATCC 18648</strain>
    </source>
</reference>
<name>A0A2T4BV50_TRILO</name>
<evidence type="ECO:0000313" key="2">
    <source>
        <dbReference type="Proteomes" id="UP000240760"/>
    </source>
</evidence>
<keyword evidence="2" id="KW-1185">Reference proteome</keyword>
<gene>
    <name evidence="1" type="ORF">M440DRAFT_1074957</name>
</gene>
<dbReference type="Proteomes" id="UP000240760">
    <property type="component" value="Unassembled WGS sequence"/>
</dbReference>
<accession>A0A2T4BV50</accession>
<proteinExistence type="predicted"/>
<dbReference type="EMBL" id="KZ679139">
    <property type="protein sequence ID" value="PTB73178.1"/>
    <property type="molecule type" value="Genomic_DNA"/>
</dbReference>